<dbReference type="InterPro" id="IPR006750">
    <property type="entry name" value="YdcZ"/>
</dbReference>
<feature type="transmembrane region" description="Helical" evidence="1">
    <location>
        <begin position="71"/>
        <end position="90"/>
    </location>
</feature>
<keyword evidence="1" id="KW-0812">Transmembrane</keyword>
<evidence type="ECO:0000313" key="2">
    <source>
        <dbReference type="EMBL" id="KAJ1920820.1"/>
    </source>
</evidence>
<feature type="transmembrane region" description="Helical" evidence="1">
    <location>
        <begin position="135"/>
        <end position="155"/>
    </location>
</feature>
<sequence length="186" mass="20338">MGTPSIESAPSDHQVDMGREPKFIIKPKIHHSVVFDKYLGFHSIFLIIAGILQAIQGNVNGELSKTLGGGFAAWLSFCIGFVILLVYFLVESKGGTTIQWRTLFKQAPWWCWMGGLVGSMFVLLITLIIPYRGSAVTNGIPICVQLISSVIYDHFGILGLQTRRLSLLRLSGSLLMVGGILMVSLG</sequence>
<evidence type="ECO:0008006" key="4">
    <source>
        <dbReference type="Google" id="ProtNLM"/>
    </source>
</evidence>
<dbReference type="OrthoDB" id="5559077at2759"/>
<proteinExistence type="predicted"/>
<dbReference type="EMBL" id="JANBPU010000009">
    <property type="protein sequence ID" value="KAJ1920820.1"/>
    <property type="molecule type" value="Genomic_DNA"/>
</dbReference>
<feature type="transmembrane region" description="Helical" evidence="1">
    <location>
        <begin position="38"/>
        <end position="59"/>
    </location>
</feature>
<keyword evidence="3" id="KW-1185">Reference proteome</keyword>
<reference evidence="2" key="1">
    <citation type="submission" date="2022-07" db="EMBL/GenBank/DDBJ databases">
        <title>Phylogenomic reconstructions and comparative analyses of Kickxellomycotina fungi.</title>
        <authorList>
            <person name="Reynolds N.K."/>
            <person name="Stajich J.E."/>
            <person name="Barry K."/>
            <person name="Grigoriev I.V."/>
            <person name="Crous P."/>
            <person name="Smith M.E."/>
        </authorList>
    </citation>
    <scope>NUCLEOTIDE SEQUENCE</scope>
    <source>
        <strain evidence="2">NBRC 100468</strain>
    </source>
</reference>
<keyword evidence="1" id="KW-1133">Transmembrane helix</keyword>
<name>A0A9W8DSA7_9FUNG</name>
<dbReference type="PANTHER" id="PTHR34821">
    <property type="entry name" value="INNER MEMBRANE PROTEIN YDCZ"/>
    <property type="match status" value="1"/>
</dbReference>
<dbReference type="Proteomes" id="UP001150538">
    <property type="component" value="Unassembled WGS sequence"/>
</dbReference>
<gene>
    <name evidence="2" type="ORF">H4219_001056</name>
</gene>
<evidence type="ECO:0000256" key="1">
    <source>
        <dbReference type="SAM" id="Phobius"/>
    </source>
</evidence>
<keyword evidence="1" id="KW-0472">Membrane</keyword>
<dbReference type="GO" id="GO:0005886">
    <property type="term" value="C:plasma membrane"/>
    <property type="evidence" value="ECO:0007669"/>
    <property type="project" value="TreeGrafter"/>
</dbReference>
<feature type="transmembrane region" description="Helical" evidence="1">
    <location>
        <begin position="167"/>
        <end position="185"/>
    </location>
</feature>
<protein>
    <recommendedName>
        <fullName evidence="4">DMT family transporter</fullName>
    </recommendedName>
</protein>
<feature type="transmembrane region" description="Helical" evidence="1">
    <location>
        <begin position="110"/>
        <end position="129"/>
    </location>
</feature>
<comment type="caution">
    <text evidence="2">The sequence shown here is derived from an EMBL/GenBank/DDBJ whole genome shotgun (WGS) entry which is preliminary data.</text>
</comment>
<organism evidence="2 3">
    <name type="scientific">Mycoemilia scoparia</name>
    <dbReference type="NCBI Taxonomy" id="417184"/>
    <lineage>
        <taxon>Eukaryota</taxon>
        <taxon>Fungi</taxon>
        <taxon>Fungi incertae sedis</taxon>
        <taxon>Zoopagomycota</taxon>
        <taxon>Kickxellomycotina</taxon>
        <taxon>Kickxellomycetes</taxon>
        <taxon>Kickxellales</taxon>
        <taxon>Kickxellaceae</taxon>
        <taxon>Mycoemilia</taxon>
    </lineage>
</organism>
<dbReference type="Pfam" id="PF04657">
    <property type="entry name" value="DMT_YdcZ"/>
    <property type="match status" value="1"/>
</dbReference>
<accession>A0A9W8DSA7</accession>
<dbReference type="PANTHER" id="PTHR34821:SF2">
    <property type="entry name" value="INNER MEMBRANE PROTEIN YDCZ"/>
    <property type="match status" value="1"/>
</dbReference>
<evidence type="ECO:0000313" key="3">
    <source>
        <dbReference type="Proteomes" id="UP001150538"/>
    </source>
</evidence>
<dbReference type="AlphaFoldDB" id="A0A9W8DSA7"/>